<dbReference type="PANTHER" id="PTHR28094:SF1">
    <property type="entry name" value="MEIOTICALLY UP-REGULATED GENE 113 PROTEIN"/>
    <property type="match status" value="1"/>
</dbReference>
<organism evidence="3 4">
    <name type="scientific">Truncatella angustata</name>
    <dbReference type="NCBI Taxonomy" id="152316"/>
    <lineage>
        <taxon>Eukaryota</taxon>
        <taxon>Fungi</taxon>
        <taxon>Dikarya</taxon>
        <taxon>Ascomycota</taxon>
        <taxon>Pezizomycotina</taxon>
        <taxon>Sordariomycetes</taxon>
        <taxon>Xylariomycetidae</taxon>
        <taxon>Amphisphaeriales</taxon>
        <taxon>Sporocadaceae</taxon>
        <taxon>Truncatella</taxon>
    </lineage>
</organism>
<feature type="region of interest" description="Disordered" evidence="1">
    <location>
        <begin position="249"/>
        <end position="345"/>
    </location>
</feature>
<dbReference type="AlphaFoldDB" id="A0A9P8RK05"/>
<dbReference type="GeneID" id="70129701"/>
<dbReference type="InterPro" id="IPR018306">
    <property type="entry name" value="Phage_T5_Orf172_DNA-bd"/>
</dbReference>
<dbReference type="EMBL" id="JAGPXC010000009">
    <property type="protein sequence ID" value="KAH6647234.1"/>
    <property type="molecule type" value="Genomic_DNA"/>
</dbReference>
<comment type="caution">
    <text evidence="3">The sequence shown here is derived from an EMBL/GenBank/DDBJ whole genome shotgun (WGS) entry which is preliminary data.</text>
</comment>
<protein>
    <recommendedName>
        <fullName evidence="2">Bacteriophage T5 Orf172 DNA-binding domain-containing protein</fullName>
    </recommendedName>
</protein>
<gene>
    <name evidence="3" type="ORF">BKA67DRAFT_540681</name>
</gene>
<name>A0A9P8RK05_9PEZI</name>
<feature type="domain" description="Bacteriophage T5 Orf172 DNA-binding" evidence="2">
    <location>
        <begin position="538"/>
        <end position="614"/>
    </location>
</feature>
<evidence type="ECO:0000313" key="4">
    <source>
        <dbReference type="Proteomes" id="UP000758603"/>
    </source>
</evidence>
<keyword evidence="4" id="KW-1185">Reference proteome</keyword>
<feature type="region of interest" description="Disordered" evidence="1">
    <location>
        <begin position="413"/>
        <end position="450"/>
    </location>
</feature>
<accession>A0A9P8RK05</accession>
<proteinExistence type="predicted"/>
<dbReference type="InterPro" id="IPR053006">
    <property type="entry name" value="Meiosis_regulatory"/>
</dbReference>
<dbReference type="OrthoDB" id="3511049at2759"/>
<evidence type="ECO:0000313" key="3">
    <source>
        <dbReference type="EMBL" id="KAH6647234.1"/>
    </source>
</evidence>
<feature type="compositionally biased region" description="Polar residues" evidence="1">
    <location>
        <begin position="322"/>
        <end position="332"/>
    </location>
</feature>
<dbReference type="Pfam" id="PF10544">
    <property type="entry name" value="T5orf172"/>
    <property type="match status" value="1"/>
</dbReference>
<evidence type="ECO:0000259" key="2">
    <source>
        <dbReference type="Pfam" id="PF10544"/>
    </source>
</evidence>
<reference evidence="3" key="1">
    <citation type="journal article" date="2021" name="Nat. Commun.">
        <title>Genetic determinants of endophytism in the Arabidopsis root mycobiome.</title>
        <authorList>
            <person name="Mesny F."/>
            <person name="Miyauchi S."/>
            <person name="Thiergart T."/>
            <person name="Pickel B."/>
            <person name="Atanasova L."/>
            <person name="Karlsson M."/>
            <person name="Huettel B."/>
            <person name="Barry K.W."/>
            <person name="Haridas S."/>
            <person name="Chen C."/>
            <person name="Bauer D."/>
            <person name="Andreopoulos W."/>
            <person name="Pangilinan J."/>
            <person name="LaButti K."/>
            <person name="Riley R."/>
            <person name="Lipzen A."/>
            <person name="Clum A."/>
            <person name="Drula E."/>
            <person name="Henrissat B."/>
            <person name="Kohler A."/>
            <person name="Grigoriev I.V."/>
            <person name="Martin F.M."/>
            <person name="Hacquard S."/>
        </authorList>
    </citation>
    <scope>NUCLEOTIDE SEQUENCE</scope>
    <source>
        <strain evidence="3">MPI-SDFR-AT-0073</strain>
    </source>
</reference>
<dbReference type="RefSeq" id="XP_045953748.1">
    <property type="nucleotide sequence ID" value="XM_046100809.1"/>
</dbReference>
<dbReference type="PANTHER" id="PTHR28094">
    <property type="entry name" value="MEIOTICALLY UP-REGULATED GENE 113 PROTEIN"/>
    <property type="match status" value="1"/>
</dbReference>
<evidence type="ECO:0000256" key="1">
    <source>
        <dbReference type="SAM" id="MobiDB-lite"/>
    </source>
</evidence>
<dbReference type="Proteomes" id="UP000758603">
    <property type="component" value="Unassembled WGS sequence"/>
</dbReference>
<sequence length="685" mass="76550">MGQSLIRSEDGNCYRFNTIEDAAEFLFRHQPLFRCPALTLKNQPCSRKLGKQKRQTIMSFLQPMTDISVPSPELSKLLVDCVGTALCGQSKHVGDARRKDVLRGWCERLRNEYKIVIGTAGRIVCQAESDQHGDARCWISIAMGSIPRAVTHIDMPSINEPSEFGEESDSNTILAKTYTAKKTRTKVSGSPTEDLRSKAASYSLNLSRVESKHRNVSTPLETIFPRYDGPSHASGRDEDDIRRIQDSCIHSEGPVQTPVKRQHRPQLHRSELQIVPSPIATNSGKTYAINDSPISPGNEVLGYSPGSESSPVSAHSIEDSSFDNTPSDSYSYATPPTSPLPTQQLSGLLMGHQGIDATSPLQKFSRHKSYTENDDEKESSSEMLENDEVLDISARTVIRKLFQERDLEKCGAPAGGERGFASVKKEKDEEDDEFCPAPAANQSPPAQVPLIPRHNLKSCKEYTKPLHKLCESMRKTIDNTSTATPGFIYCYELSTLPGHIKIGHVRMDEQKFKAQLFSAVSKSPVRACKGDEPIVMPTKVEHRLRKWAKKCGYTPRLVYWAPVVQAAWRVETFIHQQLRAHQKTESNCPGCQKGHRELFQIDRKAAQNAVDLWCYFAQTRPYQEDGSLSNAWRLRTSDWMNQKLVEPAGGLPEFLVQVREWIGEDEQIVASGGSGEDFFGRIVDG</sequence>
<feature type="compositionally biased region" description="Low complexity" evidence="1">
    <location>
        <begin position="436"/>
        <end position="449"/>
    </location>
</feature>
<feature type="region of interest" description="Disordered" evidence="1">
    <location>
        <begin position="358"/>
        <end position="386"/>
    </location>
</feature>